<feature type="domain" description="PNPLA" evidence="5">
    <location>
        <begin position="9"/>
        <end position="175"/>
    </location>
</feature>
<dbReference type="Gene3D" id="3.40.1090.10">
    <property type="entry name" value="Cytosolic phospholipase A2 catalytic domain"/>
    <property type="match status" value="2"/>
</dbReference>
<dbReference type="PANTHER" id="PTHR14226">
    <property type="entry name" value="NEUROPATHY TARGET ESTERASE/SWISS CHEESE D.MELANOGASTER"/>
    <property type="match status" value="1"/>
</dbReference>
<feature type="active site" description="Proton acceptor" evidence="4">
    <location>
        <position position="162"/>
    </location>
</feature>
<dbReference type="GO" id="GO:0016042">
    <property type="term" value="P:lipid catabolic process"/>
    <property type="evidence" value="ECO:0007669"/>
    <property type="project" value="UniProtKB-UniRule"/>
</dbReference>
<dbReference type="GO" id="GO:0016787">
    <property type="term" value="F:hydrolase activity"/>
    <property type="evidence" value="ECO:0007669"/>
    <property type="project" value="UniProtKB-UniRule"/>
</dbReference>
<dbReference type="AlphaFoldDB" id="A0AA37N5K8"/>
<evidence type="ECO:0000313" key="7">
    <source>
        <dbReference type="Proteomes" id="UP001055091"/>
    </source>
</evidence>
<sequence length="298" mass="34234">MNKMTEGALVLEGGSLRGVFSAGVLDVFMEQGIEMSYVNGVSAGSMCGMSYISKQIGRTIRVDLDYVNDKRFMSFRSMVKNRSIFNFDFLFGELSETLIPFDFETFEASKQRFEVVATRCKTGKPEYFEKGKCEDFIEAVKASSSLPILSRMIDVDGKKYLDGGCSMPIAYQRAIDEGYEKIIVILTRNQGYRKKPVDKWTRRAYEHYFKPLPRLLKSLEKAPERYNRMQEEIDELEKAGRIYVIRPDKPVTVSRTEQDRKKLEALYEDGRRLAVEQLADIKKYLGIETTGYPAESNH</sequence>
<dbReference type="EMBL" id="BQNJ01000002">
    <property type="protein sequence ID" value="GKH04135.1"/>
    <property type="molecule type" value="Genomic_DNA"/>
</dbReference>
<evidence type="ECO:0000256" key="4">
    <source>
        <dbReference type="PROSITE-ProRule" id="PRU01161"/>
    </source>
</evidence>
<evidence type="ECO:0000256" key="2">
    <source>
        <dbReference type="ARBA" id="ARBA00022963"/>
    </source>
</evidence>
<evidence type="ECO:0000256" key="1">
    <source>
        <dbReference type="ARBA" id="ARBA00022801"/>
    </source>
</evidence>
<dbReference type="InterPro" id="IPR016035">
    <property type="entry name" value="Acyl_Trfase/lysoPLipase"/>
</dbReference>
<feature type="short sequence motif" description="DGA/G" evidence="4">
    <location>
        <begin position="162"/>
        <end position="164"/>
    </location>
</feature>
<evidence type="ECO:0000259" key="5">
    <source>
        <dbReference type="PROSITE" id="PS51635"/>
    </source>
</evidence>
<dbReference type="InterPro" id="IPR050301">
    <property type="entry name" value="NTE"/>
</dbReference>
<keyword evidence="1 4" id="KW-0378">Hydrolase</keyword>
<protein>
    <submittedName>
        <fullName evidence="6">Patatin family protein</fullName>
    </submittedName>
</protein>
<name>A0AA37N5K8_9FIRM</name>
<keyword evidence="2 4" id="KW-0442">Lipid degradation</keyword>
<dbReference type="SUPFAM" id="SSF52151">
    <property type="entry name" value="FabD/lysophospholipase-like"/>
    <property type="match status" value="1"/>
</dbReference>
<dbReference type="Pfam" id="PF01734">
    <property type="entry name" value="Patatin"/>
    <property type="match status" value="1"/>
</dbReference>
<dbReference type="Pfam" id="PF19890">
    <property type="entry name" value="DUF6363"/>
    <property type="match status" value="1"/>
</dbReference>
<dbReference type="Proteomes" id="UP001055091">
    <property type="component" value="Unassembled WGS sequence"/>
</dbReference>
<gene>
    <name evidence="6" type="ORF">CE91St55_61160</name>
</gene>
<reference evidence="6" key="1">
    <citation type="submission" date="2022-01" db="EMBL/GenBank/DDBJ databases">
        <title>Novel bile acid biosynthetic pathways are enriched in the microbiome of centenarians.</title>
        <authorList>
            <person name="Sato Y."/>
            <person name="Atarashi K."/>
            <person name="Plichta R.D."/>
            <person name="Arai Y."/>
            <person name="Sasajima S."/>
            <person name="Kearney M.S."/>
            <person name="Suda W."/>
            <person name="Takeshita K."/>
            <person name="Sasaki T."/>
            <person name="Okamoto S."/>
            <person name="Skelly N.A."/>
            <person name="Okamura Y."/>
            <person name="Vlamakis H."/>
            <person name="Li Y."/>
            <person name="Tanoue T."/>
            <person name="Takei H."/>
            <person name="Nittono H."/>
            <person name="Narushima S."/>
            <person name="Irie J."/>
            <person name="Itoh H."/>
            <person name="Moriya K."/>
            <person name="Sugiura Y."/>
            <person name="Suematsu M."/>
            <person name="Moritoki N."/>
            <person name="Shibata S."/>
            <person name="Littman R.D."/>
            <person name="Fischbach A.M."/>
            <person name="Uwamino Y."/>
            <person name="Inoue T."/>
            <person name="Honda A."/>
            <person name="Hattori M."/>
            <person name="Murai T."/>
            <person name="Xavier J.R."/>
            <person name="Hirose N."/>
            <person name="Honda K."/>
        </authorList>
    </citation>
    <scope>NUCLEOTIDE SEQUENCE</scope>
    <source>
        <strain evidence="6">CE91-St55</strain>
    </source>
</reference>
<comment type="caution">
    <text evidence="4">Lacks conserved residue(s) required for the propagation of feature annotation.</text>
</comment>
<feature type="active site" description="Nucleophile" evidence="4">
    <location>
        <position position="42"/>
    </location>
</feature>
<dbReference type="PROSITE" id="PS51635">
    <property type="entry name" value="PNPLA"/>
    <property type="match status" value="1"/>
</dbReference>
<feature type="short sequence motif" description="GXSXG" evidence="4">
    <location>
        <begin position="40"/>
        <end position="44"/>
    </location>
</feature>
<keyword evidence="3 4" id="KW-0443">Lipid metabolism</keyword>
<accession>A0AA37N5K8</accession>
<dbReference type="InterPro" id="IPR045943">
    <property type="entry name" value="DUF6363"/>
</dbReference>
<dbReference type="InterPro" id="IPR002641">
    <property type="entry name" value="PNPLA_dom"/>
</dbReference>
<dbReference type="InterPro" id="IPR037483">
    <property type="entry name" value="YjjU-like"/>
</dbReference>
<evidence type="ECO:0000256" key="3">
    <source>
        <dbReference type="ARBA" id="ARBA00023098"/>
    </source>
</evidence>
<organism evidence="6 7">
    <name type="scientific">Hungatella hathewayi</name>
    <dbReference type="NCBI Taxonomy" id="154046"/>
    <lineage>
        <taxon>Bacteria</taxon>
        <taxon>Bacillati</taxon>
        <taxon>Bacillota</taxon>
        <taxon>Clostridia</taxon>
        <taxon>Lachnospirales</taxon>
        <taxon>Lachnospiraceae</taxon>
        <taxon>Hungatella</taxon>
    </lineage>
</organism>
<proteinExistence type="predicted"/>
<evidence type="ECO:0000313" key="6">
    <source>
        <dbReference type="EMBL" id="GKH04135.1"/>
    </source>
</evidence>
<dbReference type="PANTHER" id="PTHR14226:SF25">
    <property type="entry name" value="PHOSPHOESTERASE"/>
    <property type="match status" value="1"/>
</dbReference>
<dbReference type="CDD" id="cd07208">
    <property type="entry name" value="Pat_hypo_Ecoli_yjju_like"/>
    <property type="match status" value="1"/>
</dbReference>
<comment type="caution">
    <text evidence="6">The sequence shown here is derived from an EMBL/GenBank/DDBJ whole genome shotgun (WGS) entry which is preliminary data.</text>
</comment>